<proteinExistence type="predicted"/>
<evidence type="ECO:0000313" key="2">
    <source>
        <dbReference type="EMBL" id="KIK26874.1"/>
    </source>
</evidence>
<accession>A0A0C9ZLV0</accession>
<keyword evidence="3" id="KW-1185">Reference proteome</keyword>
<feature type="region of interest" description="Disordered" evidence="1">
    <location>
        <begin position="519"/>
        <end position="574"/>
    </location>
</feature>
<feature type="region of interest" description="Disordered" evidence="1">
    <location>
        <begin position="126"/>
        <end position="164"/>
    </location>
</feature>
<evidence type="ECO:0000256" key="1">
    <source>
        <dbReference type="SAM" id="MobiDB-lite"/>
    </source>
</evidence>
<feature type="region of interest" description="Disordered" evidence="1">
    <location>
        <begin position="346"/>
        <end position="365"/>
    </location>
</feature>
<reference evidence="2 3" key="1">
    <citation type="submission" date="2014-04" db="EMBL/GenBank/DDBJ databases">
        <authorList>
            <consortium name="DOE Joint Genome Institute"/>
            <person name="Kuo A."/>
            <person name="Kohler A."/>
            <person name="Costa M.D."/>
            <person name="Nagy L.G."/>
            <person name="Floudas D."/>
            <person name="Copeland A."/>
            <person name="Barry K.W."/>
            <person name="Cichocki N."/>
            <person name="Veneault-Fourrey C."/>
            <person name="LaButti K."/>
            <person name="Lindquist E.A."/>
            <person name="Lipzen A."/>
            <person name="Lundell T."/>
            <person name="Morin E."/>
            <person name="Murat C."/>
            <person name="Sun H."/>
            <person name="Tunlid A."/>
            <person name="Henrissat B."/>
            <person name="Grigoriev I.V."/>
            <person name="Hibbett D.S."/>
            <person name="Martin F."/>
            <person name="Nordberg H.P."/>
            <person name="Cantor M.N."/>
            <person name="Hua S.X."/>
        </authorList>
    </citation>
    <scope>NUCLEOTIDE SEQUENCE [LARGE SCALE GENOMIC DNA]</scope>
    <source>
        <strain evidence="2 3">441</strain>
    </source>
</reference>
<protein>
    <submittedName>
        <fullName evidence="2">Uncharacterized protein</fullName>
    </submittedName>
</protein>
<gene>
    <name evidence="2" type="ORF">PISMIDRAFT_231850</name>
</gene>
<dbReference type="OrthoDB" id="10396654at2759"/>
<sequence length="668" mass="73634">MYSETSTLPFSLGHAPLSRSTIRHSQGVTRHGGCQLEHGHHTAASVDTRDSQYLKLLSLGGRDVSTSEVLQLSSRPNTSTPQAVACSSDVALSLEYVVDQHRPPSIDPRLVDRTRDSQVTQGNAFDYIMNNGTPLPPSYTSPRLPHAAEWSSGYPRESEDTPTSGDLDNSFAACMMGPIPSPHDYTAGQGAGPYEPWPRLPASAAPPPQKPHPSDGFAIGNVPLPPKQGQAFFNTPHPTNPLNALQYIHGRQRQSLTRIPPQSNSMSYSTRCPIPSHHDYTAGRMTGSNAPWPRLPNSAALPPREPHLSDDFAVGNVPPPPKEGPFFNTPRPTNSLHALQHIPEHQSLSRIPSQSNSMSYSASHSHGYNRSYPPFPMPNQNSPSRFLQEHLRYPSSVQPHYARPVDPPGFHGGIGGLGGRYEGDSHIELSHHGTIQYTRQMYMWHRSRLVQQGVTPSYSNGLDTESKVHGDRPCRTLSDHETHSFHNYAAYVPGEHTTGGAVDDYGNFDESKVNSERVVGLPPRLPLPPNQLPLSPRKCHSHDRLSPIAARRTSRHARRSATDAQSRSSTKPRKVCYRNAPTPCGWRDDTGSECGELVNCGNLKDHFATAHPIKKTAEDVKIICRWCRSQRAVMRKNFPRHLKEVHLGSARSKKENSAFGLCARTNDG</sequence>
<evidence type="ECO:0000313" key="3">
    <source>
        <dbReference type="Proteomes" id="UP000054018"/>
    </source>
</evidence>
<name>A0A0C9ZLV0_9AGAM</name>
<dbReference type="HOGENOM" id="CLU_026729_0_0_1"/>
<dbReference type="AlphaFoldDB" id="A0A0C9ZLV0"/>
<dbReference type="Proteomes" id="UP000054018">
    <property type="component" value="Unassembled WGS sequence"/>
</dbReference>
<feature type="compositionally biased region" description="Pro residues" evidence="1">
    <location>
        <begin position="195"/>
        <end position="211"/>
    </location>
</feature>
<feature type="region of interest" description="Disordered" evidence="1">
    <location>
        <begin position="184"/>
        <end position="213"/>
    </location>
</feature>
<reference evidence="3" key="2">
    <citation type="submission" date="2015-01" db="EMBL/GenBank/DDBJ databases">
        <title>Evolutionary Origins and Diversification of the Mycorrhizal Mutualists.</title>
        <authorList>
            <consortium name="DOE Joint Genome Institute"/>
            <consortium name="Mycorrhizal Genomics Consortium"/>
            <person name="Kohler A."/>
            <person name="Kuo A."/>
            <person name="Nagy L.G."/>
            <person name="Floudas D."/>
            <person name="Copeland A."/>
            <person name="Barry K.W."/>
            <person name="Cichocki N."/>
            <person name="Veneault-Fourrey C."/>
            <person name="LaButti K."/>
            <person name="Lindquist E.A."/>
            <person name="Lipzen A."/>
            <person name="Lundell T."/>
            <person name="Morin E."/>
            <person name="Murat C."/>
            <person name="Riley R."/>
            <person name="Ohm R."/>
            <person name="Sun H."/>
            <person name="Tunlid A."/>
            <person name="Henrissat B."/>
            <person name="Grigoriev I.V."/>
            <person name="Hibbett D.S."/>
            <person name="Martin F."/>
        </authorList>
    </citation>
    <scope>NUCLEOTIDE SEQUENCE [LARGE SCALE GENOMIC DNA]</scope>
    <source>
        <strain evidence="3">441</strain>
    </source>
</reference>
<organism evidence="2 3">
    <name type="scientific">Pisolithus microcarpus 441</name>
    <dbReference type="NCBI Taxonomy" id="765257"/>
    <lineage>
        <taxon>Eukaryota</taxon>
        <taxon>Fungi</taxon>
        <taxon>Dikarya</taxon>
        <taxon>Basidiomycota</taxon>
        <taxon>Agaricomycotina</taxon>
        <taxon>Agaricomycetes</taxon>
        <taxon>Agaricomycetidae</taxon>
        <taxon>Boletales</taxon>
        <taxon>Sclerodermatineae</taxon>
        <taxon>Pisolithaceae</taxon>
        <taxon>Pisolithus</taxon>
    </lineage>
</organism>
<feature type="compositionally biased region" description="Low complexity" evidence="1">
    <location>
        <begin position="353"/>
        <end position="365"/>
    </location>
</feature>
<dbReference type="EMBL" id="KN833699">
    <property type="protein sequence ID" value="KIK26874.1"/>
    <property type="molecule type" value="Genomic_DNA"/>
</dbReference>